<evidence type="ECO:0000313" key="6">
    <source>
        <dbReference type="EMBL" id="KAL0178238.1"/>
    </source>
</evidence>
<dbReference type="PROSITE" id="PS00022">
    <property type="entry name" value="EGF_1"/>
    <property type="match status" value="1"/>
</dbReference>
<dbReference type="PRINTS" id="PR00010">
    <property type="entry name" value="EGFBLOOD"/>
</dbReference>
<dbReference type="InterPro" id="IPR000152">
    <property type="entry name" value="EGF-type_Asp/Asn_hydroxyl_site"/>
</dbReference>
<dbReference type="InterPro" id="IPR001881">
    <property type="entry name" value="EGF-like_Ca-bd_dom"/>
</dbReference>
<dbReference type="InterPro" id="IPR000742">
    <property type="entry name" value="EGF"/>
</dbReference>
<evidence type="ECO:0000256" key="2">
    <source>
        <dbReference type="ARBA" id="ARBA00022737"/>
    </source>
</evidence>
<evidence type="ECO:0000259" key="5">
    <source>
        <dbReference type="PROSITE" id="PS50026"/>
    </source>
</evidence>
<accession>A0ABD0PW26</accession>
<dbReference type="Gene3D" id="2.10.25.10">
    <property type="entry name" value="Laminin"/>
    <property type="match status" value="1"/>
</dbReference>
<evidence type="ECO:0000256" key="1">
    <source>
        <dbReference type="ARBA" id="ARBA00022536"/>
    </source>
</evidence>
<proteinExistence type="predicted"/>
<dbReference type="PROSITE" id="PS50026">
    <property type="entry name" value="EGF_3"/>
    <property type="match status" value="1"/>
</dbReference>
<comment type="caution">
    <text evidence="4">Lacks conserved residue(s) required for the propagation of feature annotation.</text>
</comment>
<dbReference type="SMART" id="SM00179">
    <property type="entry name" value="EGF_CA"/>
    <property type="match status" value="1"/>
</dbReference>
<gene>
    <name evidence="6" type="ORF">M9458_027132</name>
</gene>
<keyword evidence="1 4" id="KW-0245">EGF-like domain</keyword>
<evidence type="ECO:0000256" key="4">
    <source>
        <dbReference type="PROSITE-ProRule" id="PRU00076"/>
    </source>
</evidence>
<feature type="non-terminal residue" evidence="6">
    <location>
        <position position="50"/>
    </location>
</feature>
<dbReference type="PANTHER" id="PTHR12916:SF12">
    <property type="entry name" value="DELTA-LIKE PROTEIN"/>
    <property type="match status" value="1"/>
</dbReference>
<comment type="caution">
    <text evidence="6">The sequence shown here is derived from an EMBL/GenBank/DDBJ whole genome shotgun (WGS) entry which is preliminary data.</text>
</comment>
<keyword evidence="3 4" id="KW-1015">Disulfide bond</keyword>
<dbReference type="EMBL" id="JAMKFB020000013">
    <property type="protein sequence ID" value="KAL0178238.1"/>
    <property type="molecule type" value="Genomic_DNA"/>
</dbReference>
<dbReference type="SMART" id="SM00181">
    <property type="entry name" value="EGF"/>
    <property type="match status" value="1"/>
</dbReference>
<sequence>MDIDYCQPNPCQNGAQCFNLASDYFCKCPDDYEGKNCSHLKDHCRTTSCQ</sequence>
<name>A0ABD0PW26_CIRMR</name>
<dbReference type="Proteomes" id="UP001529510">
    <property type="component" value="Unassembled WGS sequence"/>
</dbReference>
<protein>
    <recommendedName>
        <fullName evidence="5">EGF-like domain-containing protein</fullName>
    </recommendedName>
</protein>
<feature type="disulfide bond" evidence="4">
    <location>
        <begin position="28"/>
        <end position="37"/>
    </location>
</feature>
<evidence type="ECO:0000313" key="7">
    <source>
        <dbReference type="Proteomes" id="UP001529510"/>
    </source>
</evidence>
<reference evidence="6 7" key="1">
    <citation type="submission" date="2024-05" db="EMBL/GenBank/DDBJ databases">
        <title>Genome sequencing and assembly of Indian major carp, Cirrhinus mrigala (Hamilton, 1822).</title>
        <authorList>
            <person name="Mohindra V."/>
            <person name="Chowdhury L.M."/>
            <person name="Lal K."/>
            <person name="Jena J.K."/>
        </authorList>
    </citation>
    <scope>NUCLEOTIDE SEQUENCE [LARGE SCALE GENOMIC DNA]</scope>
    <source>
        <strain evidence="6">CM1030</strain>
        <tissue evidence="6">Blood</tissue>
    </source>
</reference>
<feature type="domain" description="EGF-like" evidence="5">
    <location>
        <begin position="2"/>
        <end position="38"/>
    </location>
</feature>
<organism evidence="6 7">
    <name type="scientific">Cirrhinus mrigala</name>
    <name type="common">Mrigala</name>
    <dbReference type="NCBI Taxonomy" id="683832"/>
    <lineage>
        <taxon>Eukaryota</taxon>
        <taxon>Metazoa</taxon>
        <taxon>Chordata</taxon>
        <taxon>Craniata</taxon>
        <taxon>Vertebrata</taxon>
        <taxon>Euteleostomi</taxon>
        <taxon>Actinopterygii</taxon>
        <taxon>Neopterygii</taxon>
        <taxon>Teleostei</taxon>
        <taxon>Ostariophysi</taxon>
        <taxon>Cypriniformes</taxon>
        <taxon>Cyprinidae</taxon>
        <taxon>Labeoninae</taxon>
        <taxon>Labeonini</taxon>
        <taxon>Cirrhinus</taxon>
    </lineage>
</organism>
<evidence type="ECO:0000256" key="3">
    <source>
        <dbReference type="ARBA" id="ARBA00023157"/>
    </source>
</evidence>
<keyword evidence="2" id="KW-0677">Repeat</keyword>
<dbReference type="SUPFAM" id="SSF57196">
    <property type="entry name" value="EGF/Laminin"/>
    <property type="match status" value="1"/>
</dbReference>
<dbReference type="CDD" id="cd00054">
    <property type="entry name" value="EGF_CA"/>
    <property type="match status" value="1"/>
</dbReference>
<dbReference type="PANTHER" id="PTHR12916">
    <property type="entry name" value="CYTOCHROME C OXIDASE POLYPEPTIDE VIC-2"/>
    <property type="match status" value="1"/>
</dbReference>
<dbReference type="AlphaFoldDB" id="A0ABD0PW26"/>
<dbReference type="FunFam" id="2.10.25.10:FF:000181">
    <property type="entry name" value="Delta-like protein"/>
    <property type="match status" value="1"/>
</dbReference>
<keyword evidence="7" id="KW-1185">Reference proteome</keyword>
<dbReference type="PROSITE" id="PS00010">
    <property type="entry name" value="ASX_HYDROXYL"/>
    <property type="match status" value="1"/>
</dbReference>
<dbReference type="Pfam" id="PF00008">
    <property type="entry name" value="EGF"/>
    <property type="match status" value="1"/>
</dbReference>